<dbReference type="PRINTS" id="PR00147">
    <property type="entry name" value="DNAPHOTLYASE"/>
</dbReference>
<evidence type="ECO:0000256" key="1">
    <source>
        <dbReference type="ARBA" id="ARBA00022630"/>
    </source>
</evidence>
<dbReference type="SUPFAM" id="SSF52425">
    <property type="entry name" value="Cryptochrome/photolyase, N-terminal domain"/>
    <property type="match status" value="1"/>
</dbReference>
<dbReference type="Gene3D" id="3.40.50.620">
    <property type="entry name" value="HUPs"/>
    <property type="match status" value="1"/>
</dbReference>
<dbReference type="GO" id="GO:0003677">
    <property type="term" value="F:DNA binding"/>
    <property type="evidence" value="ECO:0007669"/>
    <property type="project" value="TreeGrafter"/>
</dbReference>
<dbReference type="InterPro" id="IPR006050">
    <property type="entry name" value="DNA_photolyase_N"/>
</dbReference>
<feature type="binding site" evidence="4">
    <location>
        <begin position="315"/>
        <end position="322"/>
    </location>
    <ligand>
        <name>FAD</name>
        <dbReference type="ChEBI" id="CHEBI:57692"/>
    </ligand>
</feature>
<feature type="binding site" evidence="4">
    <location>
        <position position="260"/>
    </location>
    <ligand>
        <name>FAD</name>
        <dbReference type="ChEBI" id="CHEBI:57692"/>
    </ligand>
</feature>
<comment type="similarity">
    <text evidence="6">Belongs to the DNA photolyase family.</text>
</comment>
<dbReference type="InterPro" id="IPR036134">
    <property type="entry name" value="Crypto/Photolyase_FAD-like_sf"/>
</dbReference>
<dbReference type="InterPro" id="IPR005101">
    <property type="entry name" value="Cryptochr/Photolyase_FAD-bd"/>
</dbReference>
<feature type="binding site" evidence="4">
    <location>
        <begin position="272"/>
        <end position="276"/>
    </location>
    <ligand>
        <name>FAD</name>
        <dbReference type="ChEBI" id="CHEBI:57692"/>
    </ligand>
</feature>
<reference evidence="9" key="1">
    <citation type="journal article" date="2007" name="PLoS Genet.">
        <title>Patterns and implications of gene gain and loss in the evolution of Prochlorococcus.</title>
        <authorList>
            <person name="Kettler G.C."/>
            <person name="Martiny A.C."/>
            <person name="Huang K."/>
            <person name="Zucker J."/>
            <person name="Coleman M.L."/>
            <person name="Rodrigue S."/>
            <person name="Chen F."/>
            <person name="Lapidus A."/>
            <person name="Ferriera S."/>
            <person name="Johnson J."/>
            <person name="Steglich C."/>
            <person name="Church G.M."/>
            <person name="Richardson P."/>
            <person name="Chisholm S.W."/>
        </authorList>
    </citation>
    <scope>NUCLEOTIDE SEQUENCE [LARGE SCALE GENOMIC DNA]</scope>
    <source>
        <strain evidence="9">NATL1A</strain>
    </source>
</reference>
<dbReference type="PROSITE" id="PS51645">
    <property type="entry name" value="PHR_CRY_ALPHA_BETA"/>
    <property type="match status" value="1"/>
</dbReference>
<dbReference type="InterPro" id="IPR018394">
    <property type="entry name" value="DNA_photolyase_1_CS_C"/>
</dbReference>
<protein>
    <submittedName>
        <fullName evidence="8">Putative DNA photolyase</fullName>
        <ecNumber evidence="8">4.1.99.3</ecNumber>
    </submittedName>
</protein>
<evidence type="ECO:0000256" key="6">
    <source>
        <dbReference type="RuleBase" id="RU004182"/>
    </source>
</evidence>
<dbReference type="InterPro" id="IPR036155">
    <property type="entry name" value="Crypto/Photolyase_N_sf"/>
</dbReference>
<dbReference type="EMBL" id="CP000553">
    <property type="protein sequence ID" value="ABM74929.1"/>
    <property type="molecule type" value="Genomic_DNA"/>
</dbReference>
<dbReference type="Proteomes" id="UP000002592">
    <property type="component" value="Chromosome"/>
</dbReference>
<dbReference type="KEGG" id="pme:NATL1_03651"/>
<feature type="site" description="Electron transfer via tryptophanyl radical" evidence="5">
    <location>
        <position position="346"/>
    </location>
</feature>
<sequence>MVQSMPTLEYKMTKFQSIFWHRRDLRFGDNIGLFEASKNSKSLIGVYVLDPNLLDLNRTTSEAKNWFLGESLLELQKNWEIRGSLLLILNGDPIELISKLAELVHAECIYWNENIEPYEINRDKQIAEKLSKEKRKVYTFLDQLIVNPSDIKTNNDEPYKVYGPFYRKWIDIINRTKSSDNNLIQTSETAKKLTGLNERELSSIKNSDLNYCITKKSKSIYELLSSNRFSNTSLCPCKPGESESIKQLNSFIHSGVINSYNQARDIPSLENTSNLSAALSLGTISCRAVWNGAQVSKSSTHDEYKINSIDTWIKELAWREFYQNALINFPELEKGPYREKWLNFPWQNRPDWFEAWGDGLTGIPIIDAAMRQLKCSGWMHNRCRMIVASFLVKDLLIDWRLGELFFMKSLVDGDLAANNGGWQWSASSGMDPKPMRIFNPFRQASKFDEDGEYIRKWIPELSHISTPNLLSGEISSAERNSYPNPIINHKNQTSIFKELYSNIK</sequence>
<accession>A2C0B9</accession>
<dbReference type="GO" id="GO:0009416">
    <property type="term" value="P:response to light stimulus"/>
    <property type="evidence" value="ECO:0007669"/>
    <property type="project" value="TreeGrafter"/>
</dbReference>
<dbReference type="Gene3D" id="1.25.40.80">
    <property type="match status" value="1"/>
</dbReference>
<evidence type="ECO:0000259" key="7">
    <source>
        <dbReference type="PROSITE" id="PS51645"/>
    </source>
</evidence>
<dbReference type="InterPro" id="IPR002081">
    <property type="entry name" value="Cryptochrome/DNA_photolyase_1"/>
</dbReference>
<feature type="binding site" evidence="4">
    <location>
        <position position="312"/>
    </location>
    <ligand>
        <name>FAD</name>
        <dbReference type="ChEBI" id="CHEBI:57692"/>
    </ligand>
</feature>
<evidence type="ECO:0000256" key="4">
    <source>
        <dbReference type="PIRSR" id="PIRSR602081-1"/>
    </source>
</evidence>
<feature type="domain" description="Photolyase/cryptochrome alpha/beta" evidence="7">
    <location>
        <begin position="15"/>
        <end position="145"/>
    </location>
</feature>
<comment type="cofactor">
    <cofactor evidence="4">
        <name>FAD</name>
        <dbReference type="ChEBI" id="CHEBI:57692"/>
    </cofactor>
    <text evidence="4">Binds 1 FAD per subunit.</text>
</comment>
<evidence type="ECO:0000313" key="9">
    <source>
        <dbReference type="Proteomes" id="UP000002592"/>
    </source>
</evidence>
<dbReference type="GO" id="GO:0006139">
    <property type="term" value="P:nucleobase-containing compound metabolic process"/>
    <property type="evidence" value="ECO:0007669"/>
    <property type="project" value="UniProtKB-ARBA"/>
</dbReference>
<dbReference type="PANTHER" id="PTHR11455:SF9">
    <property type="entry name" value="CRYPTOCHROME CIRCADIAN CLOCK 5 ISOFORM X1"/>
    <property type="match status" value="1"/>
</dbReference>
<name>A2C0B9_PROM1</name>
<dbReference type="Pfam" id="PF00875">
    <property type="entry name" value="DNA_photolyase"/>
    <property type="match status" value="1"/>
</dbReference>
<dbReference type="PANTHER" id="PTHR11455">
    <property type="entry name" value="CRYPTOCHROME"/>
    <property type="match status" value="1"/>
</dbReference>
<feature type="binding site" evidence="4">
    <location>
        <begin position="412"/>
        <end position="414"/>
    </location>
    <ligand>
        <name>FAD</name>
        <dbReference type="ChEBI" id="CHEBI:57692"/>
    </ligand>
</feature>
<evidence type="ECO:0000256" key="2">
    <source>
        <dbReference type="ARBA" id="ARBA00022827"/>
    </source>
</evidence>
<proteinExistence type="inferred from homology"/>
<dbReference type="Gene3D" id="1.10.579.10">
    <property type="entry name" value="DNA Cyclobutane Dipyrimidine Photolyase, subunit A, domain 3"/>
    <property type="match status" value="1"/>
</dbReference>
<gene>
    <name evidence="8" type="primary">phrB</name>
    <name evidence="8" type="ordered locus">NATL1_03651</name>
</gene>
<feature type="site" description="Electron transfer via tryptophanyl radical" evidence="5">
    <location>
        <position position="422"/>
    </location>
</feature>
<dbReference type="InterPro" id="IPR014729">
    <property type="entry name" value="Rossmann-like_a/b/a_fold"/>
</dbReference>
<dbReference type="SUPFAM" id="SSF48173">
    <property type="entry name" value="Cryptochrome/photolyase FAD-binding domain"/>
    <property type="match status" value="1"/>
</dbReference>
<keyword evidence="1 4" id="KW-0285">Flavoprotein</keyword>
<dbReference type="PROSITE" id="PS00394">
    <property type="entry name" value="DNA_PHOTOLYASES_1_1"/>
    <property type="match status" value="1"/>
</dbReference>
<dbReference type="GO" id="GO:0071949">
    <property type="term" value="F:FAD binding"/>
    <property type="evidence" value="ECO:0007669"/>
    <property type="project" value="TreeGrafter"/>
</dbReference>
<evidence type="ECO:0000256" key="3">
    <source>
        <dbReference type="ARBA" id="ARBA00022991"/>
    </source>
</evidence>
<organism evidence="8 9">
    <name type="scientific">Prochlorococcus marinus (strain NATL1A)</name>
    <dbReference type="NCBI Taxonomy" id="167555"/>
    <lineage>
        <taxon>Bacteria</taxon>
        <taxon>Bacillati</taxon>
        <taxon>Cyanobacteriota</taxon>
        <taxon>Cyanophyceae</taxon>
        <taxon>Synechococcales</taxon>
        <taxon>Prochlorococcaceae</taxon>
        <taxon>Prochlorococcus</taxon>
    </lineage>
</organism>
<dbReference type="HOGENOM" id="CLU_010348_2_2_3"/>
<dbReference type="EC" id="4.1.99.3" evidence="8"/>
<dbReference type="GO" id="GO:0006950">
    <property type="term" value="P:response to stress"/>
    <property type="evidence" value="ECO:0007669"/>
    <property type="project" value="UniProtKB-ARBA"/>
</dbReference>
<keyword evidence="2 4" id="KW-0274">FAD</keyword>
<dbReference type="GO" id="GO:0003904">
    <property type="term" value="F:deoxyribodipyrimidine photo-lyase activity"/>
    <property type="evidence" value="ECO:0007669"/>
    <property type="project" value="UniProtKB-EC"/>
</dbReference>
<feature type="site" description="Electron transfer via tryptophanyl radical" evidence="5">
    <location>
        <position position="399"/>
    </location>
</feature>
<dbReference type="PROSITE" id="PS00691">
    <property type="entry name" value="DNA_PHOTOLYASES_1_2"/>
    <property type="match status" value="1"/>
</dbReference>
<evidence type="ECO:0000313" key="8">
    <source>
        <dbReference type="EMBL" id="ABM74929.1"/>
    </source>
</evidence>
<evidence type="ECO:0000256" key="5">
    <source>
        <dbReference type="PIRSR" id="PIRSR602081-2"/>
    </source>
</evidence>
<dbReference type="AlphaFoldDB" id="A2C0B9"/>
<dbReference type="eggNOG" id="COG0415">
    <property type="taxonomic scope" value="Bacteria"/>
</dbReference>
<keyword evidence="8" id="KW-0456">Lyase</keyword>
<keyword evidence="3 6" id="KW-0157">Chromophore</keyword>
<dbReference type="Pfam" id="PF03441">
    <property type="entry name" value="FAD_binding_7"/>
    <property type="match status" value="1"/>
</dbReference>